<dbReference type="RefSeq" id="XP_018130719.1">
    <property type="nucleotide sequence ID" value="XM_018275019.2"/>
</dbReference>
<dbReference type="InterPro" id="IPR018188">
    <property type="entry name" value="RNase_T2_His_AS_1"/>
</dbReference>
<keyword evidence="11" id="KW-1015">Disulfide bond</keyword>
<dbReference type="GO" id="GO:0003723">
    <property type="term" value="F:RNA binding"/>
    <property type="evidence" value="ECO:0007669"/>
    <property type="project" value="InterPro"/>
</dbReference>
<evidence type="ECO:0000256" key="2">
    <source>
        <dbReference type="ARBA" id="ARBA00004496"/>
    </source>
</evidence>
<dbReference type="PROSITE" id="PS00531">
    <property type="entry name" value="RNASE_T2_2"/>
    <property type="match status" value="1"/>
</dbReference>
<dbReference type="Gene3D" id="3.90.730.10">
    <property type="entry name" value="Ribonuclease T2-like"/>
    <property type="match status" value="1"/>
</dbReference>
<accession>A0A1B8GMF6</accession>
<keyword evidence="22" id="KW-1185">Reference proteome</keyword>
<evidence type="ECO:0000256" key="16">
    <source>
        <dbReference type="PIRSR" id="PIRSR633697-1"/>
    </source>
</evidence>
<dbReference type="GeneID" id="28838942"/>
<feature type="region of interest" description="Disordered" evidence="18">
    <location>
        <begin position="87"/>
        <end position="152"/>
    </location>
</feature>
<evidence type="ECO:0000256" key="1">
    <source>
        <dbReference type="ARBA" id="ARBA00004410"/>
    </source>
</evidence>
<keyword evidence="8 19" id="KW-0732">Signal</keyword>
<evidence type="ECO:0000256" key="3">
    <source>
        <dbReference type="ARBA" id="ARBA00007469"/>
    </source>
</evidence>
<dbReference type="InterPro" id="IPR033697">
    <property type="entry name" value="Ribonuclease_T2_eukaryotic"/>
</dbReference>
<dbReference type="PROSITE" id="PS00530">
    <property type="entry name" value="RNASE_T2_1"/>
    <property type="match status" value="1"/>
</dbReference>
<feature type="compositionally biased region" description="Polar residues" evidence="18">
    <location>
        <begin position="52"/>
        <end position="72"/>
    </location>
</feature>
<sequence length="523" mass="54325">MVPSTVFLLASLVPIAAAVKHVEKPTVFVYVCGDETSTSFPGDHASTRRPALSSSGVASGVDSTTAPGSFLTSTTIGDATSTSISIELSTESASPTDSASSTDSDSSTDSASSTDSDSSTIVETPTSSVITTTGSTVSSTSEAPTSSATTLPPTPMSCANAQLSCHNTTAVADLCCFNAPGGQLLLTQFWDTAPSTGPADAWTIHGLWPDRCDGTYDANCDASREYTNITAILNSFGKTDLLTYMDTNWKDYQGNDESFWEHEWGKHGTCISTLDTTCYDNYKPQTEVVDYFEKAVELNKGLNSYKILADAGITPSQTATYTLIQIQNALKAAHGFVPTLGCKSGVLQEIWYHYNVLGSVQTGQFVPTEPDGTKSTCPATGVKYLVKYATGTPSGTATAPAPTGTGAPFSGKGFLQAYTSGSNKGCLIGAGTWYTTGTCAGYTATESGAGFTLKSSKGDCGIVDSVFTCAAGVTPSVFTDSAGLLAYEGSSNFYTTAVPSGSVQGKVTTAQQAVLVTFKWQST</sequence>
<comment type="function">
    <text evidence="14">Rnase which modulates cell survival under stress conditions. Released from the vacuole to the cytoplasm during stress to promote tRNA and rRNA cleavage and to activate separately a downstream pathway that promotes cell death. Involved in cell size, vacuolar morphology and growth at high temperatures and high salt concentration.</text>
</comment>
<feature type="domain" description="RNase T2-like C-terminal" evidence="20">
    <location>
        <begin position="408"/>
        <end position="521"/>
    </location>
</feature>
<evidence type="ECO:0000256" key="6">
    <source>
        <dbReference type="ARBA" id="ARBA00022554"/>
    </source>
</evidence>
<evidence type="ECO:0000256" key="10">
    <source>
        <dbReference type="ARBA" id="ARBA00022801"/>
    </source>
</evidence>
<dbReference type="Pfam" id="PF00445">
    <property type="entry name" value="Ribonuclease_T2"/>
    <property type="match status" value="1"/>
</dbReference>
<comment type="similarity">
    <text evidence="3 17">Belongs to the RNase T2 family.</text>
</comment>
<evidence type="ECO:0000256" key="13">
    <source>
        <dbReference type="ARBA" id="ARBA00023239"/>
    </source>
</evidence>
<reference evidence="22" key="2">
    <citation type="journal article" date="2018" name="Nat. Commun.">
        <title>Extreme sensitivity to ultraviolet light in the fungal pathogen causing white-nose syndrome of bats.</title>
        <authorList>
            <person name="Palmer J.M."/>
            <person name="Drees K.P."/>
            <person name="Foster J.T."/>
            <person name="Lindner D.L."/>
        </authorList>
    </citation>
    <scope>NUCLEOTIDE SEQUENCE [LARGE SCALE GENOMIC DNA]</scope>
    <source>
        <strain evidence="22">UAMH 10579</strain>
    </source>
</reference>
<dbReference type="InterPro" id="IPR001568">
    <property type="entry name" value="RNase_T2-like"/>
</dbReference>
<evidence type="ECO:0000256" key="14">
    <source>
        <dbReference type="ARBA" id="ARBA00025494"/>
    </source>
</evidence>
<evidence type="ECO:0000259" key="20">
    <source>
        <dbReference type="Pfam" id="PF25488"/>
    </source>
</evidence>
<evidence type="ECO:0000313" key="21">
    <source>
        <dbReference type="EMBL" id="OBT96986.1"/>
    </source>
</evidence>
<keyword evidence="13" id="KW-0456">Lyase</keyword>
<dbReference type="EMBL" id="KV460225">
    <property type="protein sequence ID" value="OBT96986.1"/>
    <property type="molecule type" value="Genomic_DNA"/>
</dbReference>
<name>A0A1B8GMF6_9PEZI</name>
<dbReference type="GO" id="GO:0016787">
    <property type="term" value="F:hydrolase activity"/>
    <property type="evidence" value="ECO:0007669"/>
    <property type="project" value="UniProtKB-KW"/>
</dbReference>
<keyword evidence="7" id="KW-0540">Nuclease</keyword>
<dbReference type="OrthoDB" id="435754at2759"/>
<dbReference type="SUPFAM" id="SSF55895">
    <property type="entry name" value="Ribonuclease Rh-like"/>
    <property type="match status" value="1"/>
</dbReference>
<evidence type="ECO:0000256" key="15">
    <source>
        <dbReference type="ARBA" id="ARBA00071169"/>
    </source>
</evidence>
<evidence type="ECO:0000256" key="7">
    <source>
        <dbReference type="ARBA" id="ARBA00022722"/>
    </source>
</evidence>
<feature type="signal peptide" evidence="19">
    <location>
        <begin position="1"/>
        <end position="18"/>
    </location>
</feature>
<dbReference type="EC" id="4.6.1.19" evidence="4"/>
<dbReference type="PANTHER" id="PTHR11240:SF79">
    <property type="entry name" value="RIBONUCLEASE T2"/>
    <property type="match status" value="1"/>
</dbReference>
<organism evidence="21 22">
    <name type="scientific">Pseudogymnoascus verrucosus</name>
    <dbReference type="NCBI Taxonomy" id="342668"/>
    <lineage>
        <taxon>Eukaryota</taxon>
        <taxon>Fungi</taxon>
        <taxon>Dikarya</taxon>
        <taxon>Ascomycota</taxon>
        <taxon>Pezizomycotina</taxon>
        <taxon>Leotiomycetes</taxon>
        <taxon>Thelebolales</taxon>
        <taxon>Thelebolaceae</taxon>
        <taxon>Pseudogymnoascus</taxon>
    </lineage>
</organism>
<evidence type="ECO:0000256" key="11">
    <source>
        <dbReference type="ARBA" id="ARBA00023157"/>
    </source>
</evidence>
<dbReference type="Pfam" id="PF25488">
    <property type="entry name" value="RNaseT2L_C"/>
    <property type="match status" value="1"/>
</dbReference>
<dbReference type="InterPro" id="IPR036430">
    <property type="entry name" value="RNase_T2-like_sf"/>
</dbReference>
<dbReference type="CDD" id="cd01061">
    <property type="entry name" value="RNase_T2_euk"/>
    <property type="match status" value="1"/>
</dbReference>
<dbReference type="InterPro" id="IPR033130">
    <property type="entry name" value="RNase_T2_His_AS_2"/>
</dbReference>
<keyword evidence="6" id="KW-0926">Vacuole</keyword>
<evidence type="ECO:0000256" key="19">
    <source>
        <dbReference type="SAM" id="SignalP"/>
    </source>
</evidence>
<evidence type="ECO:0000256" key="4">
    <source>
        <dbReference type="ARBA" id="ARBA00012571"/>
    </source>
</evidence>
<dbReference type="GO" id="GO:0005576">
    <property type="term" value="C:extracellular region"/>
    <property type="evidence" value="ECO:0007669"/>
    <property type="project" value="TreeGrafter"/>
</dbReference>
<dbReference type="GO" id="GO:0005775">
    <property type="term" value="C:vacuolar lumen"/>
    <property type="evidence" value="ECO:0007669"/>
    <property type="project" value="UniProtKB-SubCell"/>
</dbReference>
<evidence type="ECO:0000256" key="9">
    <source>
        <dbReference type="ARBA" id="ARBA00022759"/>
    </source>
</evidence>
<feature type="chain" id="PRO_5008608874" description="Ribonuclease T2-like" evidence="19">
    <location>
        <begin position="19"/>
        <end position="523"/>
    </location>
</feature>
<gene>
    <name evidence="21" type="primary">RNY1_2</name>
    <name evidence="21" type="ORF">VE01_05556</name>
</gene>
<comment type="subcellular location">
    <subcellularLocation>
        <location evidence="2">Cytoplasm</location>
    </subcellularLocation>
    <subcellularLocation>
        <location evidence="1">Vacuole lumen</location>
    </subcellularLocation>
</comment>
<evidence type="ECO:0000256" key="8">
    <source>
        <dbReference type="ARBA" id="ARBA00022729"/>
    </source>
</evidence>
<evidence type="ECO:0000313" key="22">
    <source>
        <dbReference type="Proteomes" id="UP000091956"/>
    </source>
</evidence>
<protein>
    <recommendedName>
        <fullName evidence="15">Ribonuclease T2-like</fullName>
        <ecNumber evidence="4">4.6.1.19</ecNumber>
    </recommendedName>
</protein>
<dbReference type="PANTHER" id="PTHR11240">
    <property type="entry name" value="RIBONUCLEASE T2"/>
    <property type="match status" value="1"/>
</dbReference>
<feature type="active site" evidence="16">
    <location>
        <position position="205"/>
    </location>
</feature>
<dbReference type="AlphaFoldDB" id="A0A1B8GMF6"/>
<keyword evidence="9" id="KW-0255">Endonuclease</keyword>
<dbReference type="FunFam" id="3.90.730.10:FF:000004">
    <property type="entry name" value="Ribonuclease T2-like"/>
    <property type="match status" value="1"/>
</dbReference>
<keyword evidence="10" id="KW-0378">Hydrolase</keyword>
<dbReference type="InterPro" id="IPR057328">
    <property type="entry name" value="RNaseT2L_C"/>
</dbReference>
<evidence type="ECO:0000256" key="17">
    <source>
        <dbReference type="RuleBase" id="RU004328"/>
    </source>
</evidence>
<dbReference type="STRING" id="342668.A0A1B8GMF6"/>
<reference evidence="21 22" key="1">
    <citation type="submission" date="2016-03" db="EMBL/GenBank/DDBJ databases">
        <title>Comparative genomics of Pseudogymnoascus destructans, the fungus causing white-nose syndrome of bats.</title>
        <authorList>
            <person name="Palmer J.M."/>
            <person name="Drees K.P."/>
            <person name="Foster J.T."/>
            <person name="Lindner D.L."/>
        </authorList>
    </citation>
    <scope>NUCLEOTIDE SEQUENCE [LARGE SCALE GENOMIC DNA]</scope>
    <source>
        <strain evidence="21 22">UAMH 10579</strain>
    </source>
</reference>
<evidence type="ECO:0000256" key="18">
    <source>
        <dbReference type="SAM" id="MobiDB-lite"/>
    </source>
</evidence>
<evidence type="ECO:0000256" key="12">
    <source>
        <dbReference type="ARBA" id="ARBA00023180"/>
    </source>
</evidence>
<keyword evidence="12" id="KW-0325">Glycoprotein</keyword>
<dbReference type="Proteomes" id="UP000091956">
    <property type="component" value="Unassembled WGS sequence"/>
</dbReference>
<keyword evidence="5" id="KW-0963">Cytoplasm</keyword>
<dbReference type="GO" id="GO:0006401">
    <property type="term" value="P:RNA catabolic process"/>
    <property type="evidence" value="ECO:0007669"/>
    <property type="project" value="TreeGrafter"/>
</dbReference>
<feature type="region of interest" description="Disordered" evidence="18">
    <location>
        <begin position="39"/>
        <end position="72"/>
    </location>
</feature>
<feature type="active site" evidence="16">
    <location>
        <position position="263"/>
    </location>
</feature>
<feature type="compositionally biased region" description="Low complexity" evidence="18">
    <location>
        <begin position="87"/>
        <end position="151"/>
    </location>
</feature>
<feature type="active site" evidence="16">
    <location>
        <position position="267"/>
    </location>
</feature>
<evidence type="ECO:0000256" key="5">
    <source>
        <dbReference type="ARBA" id="ARBA00022490"/>
    </source>
</evidence>
<proteinExistence type="inferred from homology"/>
<dbReference type="GO" id="GO:0033897">
    <property type="term" value="F:ribonuclease T2 activity"/>
    <property type="evidence" value="ECO:0007669"/>
    <property type="project" value="UniProtKB-EC"/>
</dbReference>